<dbReference type="EMBL" id="UINC01028965">
    <property type="protein sequence ID" value="SVB10902.1"/>
    <property type="molecule type" value="Genomic_DNA"/>
</dbReference>
<proteinExistence type="predicted"/>
<dbReference type="AlphaFoldDB" id="A0A382BC88"/>
<evidence type="ECO:0000313" key="1">
    <source>
        <dbReference type="EMBL" id="SVB10902.1"/>
    </source>
</evidence>
<name>A0A382BC88_9ZZZZ</name>
<accession>A0A382BC88</accession>
<feature type="non-terminal residue" evidence="1">
    <location>
        <position position="1"/>
    </location>
</feature>
<gene>
    <name evidence="1" type="ORF">METZ01_LOCUS163756</name>
</gene>
<reference evidence="1" key="1">
    <citation type="submission" date="2018-05" db="EMBL/GenBank/DDBJ databases">
        <authorList>
            <person name="Lanie J.A."/>
            <person name="Ng W.-L."/>
            <person name="Kazmierczak K.M."/>
            <person name="Andrzejewski T.M."/>
            <person name="Davidsen T.M."/>
            <person name="Wayne K.J."/>
            <person name="Tettelin H."/>
            <person name="Glass J.I."/>
            <person name="Rusch D."/>
            <person name="Podicherti R."/>
            <person name="Tsui H.-C.T."/>
            <person name="Winkler M.E."/>
        </authorList>
    </citation>
    <scope>NUCLEOTIDE SEQUENCE</scope>
</reference>
<organism evidence="1">
    <name type="scientific">marine metagenome</name>
    <dbReference type="NCBI Taxonomy" id="408172"/>
    <lineage>
        <taxon>unclassified sequences</taxon>
        <taxon>metagenomes</taxon>
        <taxon>ecological metagenomes</taxon>
    </lineage>
</organism>
<sequence length="52" mass="5837">IEYNYFLFYLVQLWVLEIGCQGISPAAVSACLIWHLRIRNTVNGKVAGILIG</sequence>
<protein>
    <submittedName>
        <fullName evidence="1">Uncharacterized protein</fullName>
    </submittedName>
</protein>